<evidence type="ECO:0000313" key="2">
    <source>
        <dbReference type="EMBL" id="HJF81831.1"/>
    </source>
</evidence>
<accession>A0A921HM78</accession>
<sequence length="321" mass="37204">MNYSLHLSSRLTLMLCTVGILPAMSQQQEKELQLNMDAVKMIQFDFNSLPKQENQPLEAPLNKKWMDFKVDLKVPRSLIDTTKVWKPESYVRMEPYTIWTRFGEDPVYDVLMAGRPKQWKISWTLNPNRIYADEEYGRSIVPSTGRMYESVGGSAGVGIGIGGLDFMGFIYDNMTRRGRMLAHNRKHANAWKTYADYQPTAADSMKVPNFYRQLRKQQAADSTQTLLTFQPAFSEAPLLPIYAVSDSVKKQAEPQPDTVKVEKKKNPQPAQAEDAGNLYEYIRQKAAEDSIRRKEFFRKDKVRNNQYDVQREIQRLREQQN</sequence>
<evidence type="ECO:0000313" key="3">
    <source>
        <dbReference type="Proteomes" id="UP000722357"/>
    </source>
</evidence>
<reference evidence="2" key="1">
    <citation type="journal article" date="2021" name="PeerJ">
        <title>Extensive microbial diversity within the chicken gut microbiome revealed by metagenomics and culture.</title>
        <authorList>
            <person name="Gilroy R."/>
            <person name="Ravi A."/>
            <person name="Getino M."/>
            <person name="Pursley I."/>
            <person name="Horton D.L."/>
            <person name="Alikhan N.F."/>
            <person name="Baker D."/>
            <person name="Gharbi K."/>
            <person name="Hall N."/>
            <person name="Watson M."/>
            <person name="Adriaenssens E.M."/>
            <person name="Foster-Nyarko E."/>
            <person name="Jarju S."/>
            <person name="Secka A."/>
            <person name="Antonio M."/>
            <person name="Oren A."/>
            <person name="Chaudhuri R.R."/>
            <person name="La Ragione R."/>
            <person name="Hildebrand F."/>
            <person name="Pallen M.J."/>
        </authorList>
    </citation>
    <scope>NUCLEOTIDE SEQUENCE</scope>
    <source>
        <strain evidence="2">9794</strain>
    </source>
</reference>
<gene>
    <name evidence="2" type="ORF">K8V40_09310</name>
</gene>
<organism evidence="2 3">
    <name type="scientific">Phocaeicola plebeius</name>
    <dbReference type="NCBI Taxonomy" id="310297"/>
    <lineage>
        <taxon>Bacteria</taxon>
        <taxon>Pseudomonadati</taxon>
        <taxon>Bacteroidota</taxon>
        <taxon>Bacteroidia</taxon>
        <taxon>Bacteroidales</taxon>
        <taxon>Bacteroidaceae</taxon>
        <taxon>Phocaeicola</taxon>
    </lineage>
</organism>
<evidence type="ECO:0000256" key="1">
    <source>
        <dbReference type="SAM" id="MobiDB-lite"/>
    </source>
</evidence>
<protein>
    <submittedName>
        <fullName evidence="2">DUF4858 domain-containing protein</fullName>
    </submittedName>
</protein>
<reference evidence="2" key="2">
    <citation type="submission" date="2021-09" db="EMBL/GenBank/DDBJ databases">
        <authorList>
            <person name="Gilroy R."/>
        </authorList>
    </citation>
    <scope>NUCLEOTIDE SEQUENCE</scope>
    <source>
        <strain evidence="2">9794</strain>
    </source>
</reference>
<dbReference type="EMBL" id="DYWE01000094">
    <property type="protein sequence ID" value="HJF81831.1"/>
    <property type="molecule type" value="Genomic_DNA"/>
</dbReference>
<feature type="region of interest" description="Disordered" evidence="1">
    <location>
        <begin position="253"/>
        <end position="278"/>
    </location>
</feature>
<dbReference type="Proteomes" id="UP000722357">
    <property type="component" value="Unassembled WGS sequence"/>
</dbReference>
<name>A0A921HM78_9BACT</name>
<proteinExistence type="predicted"/>
<dbReference type="AlphaFoldDB" id="A0A921HM78"/>
<comment type="caution">
    <text evidence="2">The sequence shown here is derived from an EMBL/GenBank/DDBJ whole genome shotgun (WGS) entry which is preliminary data.</text>
</comment>